<reference evidence="14 15" key="1">
    <citation type="submission" date="2013-01" db="EMBL/GenBank/DDBJ databases">
        <title>Whole genome shotgun sequence of Gordonia soli NBRC 108243.</title>
        <authorList>
            <person name="Isaki-Nakamura S."/>
            <person name="Hosoyama A."/>
            <person name="Tsuchikane K."/>
            <person name="Ando Y."/>
            <person name="Baba S."/>
            <person name="Ohji S."/>
            <person name="Hamada M."/>
            <person name="Tamura T."/>
            <person name="Yamazoe A."/>
            <person name="Yamazaki S."/>
            <person name="Fujita N."/>
        </authorList>
    </citation>
    <scope>NUCLEOTIDE SEQUENCE [LARGE SCALE GENOMIC DNA]</scope>
    <source>
        <strain evidence="14 15">NBRC 108243</strain>
    </source>
</reference>
<keyword evidence="5 13" id="KW-0812">Transmembrane</keyword>
<feature type="transmembrane region" description="Helical" evidence="13">
    <location>
        <begin position="88"/>
        <end position="110"/>
    </location>
</feature>
<sequence length="223" mass="25056">MLRMSEAPQRRTTEGLRRLIAFCDAVVAIALTLLILPLADIVTDLREPTTLVAMFRDNSSAIVSFLISFAVIWVCWRHHHRIMEHFRAYDNTLISLHSVWLLTIVALPFATGTLEVTDRVRYGNVFYIGVLTVSISVLLAIERWGAAHRDLLEDESDEMFDQWMARRNGYGTIITLLIALVIAAIRPEVGNWPLILVVLSGPIESMLARAVPYVRRGSGQDGS</sequence>
<dbReference type="AlphaFoldDB" id="M0QJK6"/>
<dbReference type="EMBL" id="BANX01000015">
    <property type="protein sequence ID" value="GAC68451.1"/>
    <property type="molecule type" value="Genomic_DNA"/>
</dbReference>
<accession>M0QJK6</accession>
<evidence type="ECO:0000256" key="10">
    <source>
        <dbReference type="ARBA" id="ARBA00023136"/>
    </source>
</evidence>
<evidence type="ECO:0000256" key="3">
    <source>
        <dbReference type="ARBA" id="ARBA00022448"/>
    </source>
</evidence>
<keyword evidence="4" id="KW-0633">Potassium transport</keyword>
<evidence type="ECO:0000256" key="12">
    <source>
        <dbReference type="ARBA" id="ARBA00034430"/>
    </source>
</evidence>
<evidence type="ECO:0000256" key="7">
    <source>
        <dbReference type="ARBA" id="ARBA00022958"/>
    </source>
</evidence>
<dbReference type="InterPro" id="IPR010617">
    <property type="entry name" value="TMEM175-like"/>
</dbReference>
<evidence type="ECO:0000256" key="8">
    <source>
        <dbReference type="ARBA" id="ARBA00022989"/>
    </source>
</evidence>
<keyword evidence="6" id="KW-0631">Potassium channel</keyword>
<evidence type="ECO:0000313" key="14">
    <source>
        <dbReference type="EMBL" id="GAC68451.1"/>
    </source>
</evidence>
<feature type="transmembrane region" description="Helical" evidence="13">
    <location>
        <begin position="59"/>
        <end position="76"/>
    </location>
</feature>
<dbReference type="GO" id="GO:0015252">
    <property type="term" value="F:proton channel activity"/>
    <property type="evidence" value="ECO:0007669"/>
    <property type="project" value="InterPro"/>
</dbReference>
<evidence type="ECO:0000256" key="2">
    <source>
        <dbReference type="ARBA" id="ARBA00006920"/>
    </source>
</evidence>
<keyword evidence="3" id="KW-0813">Transport</keyword>
<name>M0QJK6_9ACTN</name>
<dbReference type="PANTHER" id="PTHR31462:SF5">
    <property type="entry name" value="ENDOSOMAL_LYSOSOMAL PROTON CHANNEL TMEM175"/>
    <property type="match status" value="1"/>
</dbReference>
<keyword evidence="7" id="KW-0630">Potassium</keyword>
<evidence type="ECO:0008006" key="16">
    <source>
        <dbReference type="Google" id="ProtNLM"/>
    </source>
</evidence>
<comment type="caution">
    <text evidence="14">The sequence shown here is derived from an EMBL/GenBank/DDBJ whole genome shotgun (WGS) entry which is preliminary data.</text>
</comment>
<dbReference type="GO" id="GO:0005267">
    <property type="term" value="F:potassium channel activity"/>
    <property type="evidence" value="ECO:0007669"/>
    <property type="project" value="UniProtKB-KW"/>
</dbReference>
<evidence type="ECO:0000256" key="1">
    <source>
        <dbReference type="ARBA" id="ARBA00004141"/>
    </source>
</evidence>
<evidence type="ECO:0000313" key="15">
    <source>
        <dbReference type="Proteomes" id="UP000011666"/>
    </source>
</evidence>
<keyword evidence="10 13" id="KW-0472">Membrane</keyword>
<gene>
    <name evidence="14" type="ORF">GS4_15_01010</name>
</gene>
<evidence type="ECO:0000256" key="6">
    <source>
        <dbReference type="ARBA" id="ARBA00022826"/>
    </source>
</evidence>
<feature type="transmembrane region" description="Helical" evidence="13">
    <location>
        <begin position="122"/>
        <end position="141"/>
    </location>
</feature>
<organism evidence="14 15">
    <name type="scientific">Gordonia soli NBRC 108243</name>
    <dbReference type="NCBI Taxonomy" id="1223545"/>
    <lineage>
        <taxon>Bacteria</taxon>
        <taxon>Bacillati</taxon>
        <taxon>Actinomycetota</taxon>
        <taxon>Actinomycetes</taxon>
        <taxon>Mycobacteriales</taxon>
        <taxon>Gordoniaceae</taxon>
        <taxon>Gordonia</taxon>
    </lineage>
</organism>
<proteinExistence type="inferred from homology"/>
<comment type="subcellular location">
    <subcellularLocation>
        <location evidence="1">Membrane</location>
        <topology evidence="1">Multi-pass membrane protein</topology>
    </subcellularLocation>
</comment>
<comment type="catalytic activity">
    <reaction evidence="12">
        <text>K(+)(in) = K(+)(out)</text>
        <dbReference type="Rhea" id="RHEA:29463"/>
        <dbReference type="ChEBI" id="CHEBI:29103"/>
    </reaction>
</comment>
<dbReference type="Pfam" id="PF06736">
    <property type="entry name" value="TMEM175"/>
    <property type="match status" value="1"/>
</dbReference>
<dbReference type="GO" id="GO:0016020">
    <property type="term" value="C:membrane"/>
    <property type="evidence" value="ECO:0007669"/>
    <property type="project" value="UniProtKB-SubCell"/>
</dbReference>
<keyword evidence="15" id="KW-1185">Reference proteome</keyword>
<evidence type="ECO:0000256" key="4">
    <source>
        <dbReference type="ARBA" id="ARBA00022538"/>
    </source>
</evidence>
<evidence type="ECO:0000256" key="13">
    <source>
        <dbReference type="SAM" id="Phobius"/>
    </source>
</evidence>
<protein>
    <recommendedName>
        <fullName evidence="16">DUF1211 domain-containing protein</fullName>
    </recommendedName>
</protein>
<dbReference type="STRING" id="1223545.GS4_15_01010"/>
<keyword evidence="9" id="KW-0406">Ion transport</keyword>
<evidence type="ECO:0000256" key="11">
    <source>
        <dbReference type="ARBA" id="ARBA00023303"/>
    </source>
</evidence>
<keyword evidence="11" id="KW-0407">Ion channel</keyword>
<keyword evidence="8 13" id="KW-1133">Transmembrane helix</keyword>
<dbReference type="Proteomes" id="UP000011666">
    <property type="component" value="Unassembled WGS sequence"/>
</dbReference>
<feature type="transmembrane region" description="Helical" evidence="13">
    <location>
        <begin position="192"/>
        <end position="211"/>
    </location>
</feature>
<dbReference type="eggNOG" id="COG3548">
    <property type="taxonomic scope" value="Bacteria"/>
</dbReference>
<evidence type="ECO:0000256" key="5">
    <source>
        <dbReference type="ARBA" id="ARBA00022692"/>
    </source>
</evidence>
<feature type="transmembrane region" description="Helical" evidence="13">
    <location>
        <begin position="169"/>
        <end position="186"/>
    </location>
</feature>
<evidence type="ECO:0000256" key="9">
    <source>
        <dbReference type="ARBA" id="ARBA00023065"/>
    </source>
</evidence>
<feature type="transmembrane region" description="Helical" evidence="13">
    <location>
        <begin position="20"/>
        <end position="39"/>
    </location>
</feature>
<comment type="similarity">
    <text evidence="2">Belongs to the TMEM175 family.</text>
</comment>
<dbReference type="PANTHER" id="PTHR31462">
    <property type="entry name" value="ENDOSOMAL/LYSOSOMAL POTASSIUM CHANNEL TMEM175"/>
    <property type="match status" value="1"/>
</dbReference>